<reference evidence="2" key="1">
    <citation type="submission" date="2016-11" db="UniProtKB">
        <authorList>
            <consortium name="WormBaseParasite"/>
        </authorList>
    </citation>
    <scope>IDENTIFICATION</scope>
    <source>
        <strain evidence="2">KR3021</strain>
    </source>
</reference>
<evidence type="ECO:0000313" key="1">
    <source>
        <dbReference type="Proteomes" id="UP000095286"/>
    </source>
</evidence>
<dbReference type="WBParaSite" id="RSKR_0000075700.1">
    <property type="protein sequence ID" value="RSKR_0000075700.1"/>
    <property type="gene ID" value="RSKR_0000075700"/>
</dbReference>
<sequence length="111" mass="12821">MVQPIWDSDYLDDSYSEITASSARDDILTLSSINDNSIVDFAEAILAQMEETFLPINHMYIKALYLDNQHCFKVMTIIKMAQRLVYRRRHGYNTKSNKIQKVKTPGGTIQM</sequence>
<organism evidence="1 2">
    <name type="scientific">Rhabditophanes sp. KR3021</name>
    <dbReference type="NCBI Taxonomy" id="114890"/>
    <lineage>
        <taxon>Eukaryota</taxon>
        <taxon>Metazoa</taxon>
        <taxon>Ecdysozoa</taxon>
        <taxon>Nematoda</taxon>
        <taxon>Chromadorea</taxon>
        <taxon>Rhabditida</taxon>
        <taxon>Tylenchina</taxon>
        <taxon>Panagrolaimomorpha</taxon>
        <taxon>Strongyloidoidea</taxon>
        <taxon>Alloionematidae</taxon>
        <taxon>Rhabditophanes</taxon>
    </lineage>
</organism>
<protein>
    <submittedName>
        <fullName evidence="2">60S ribosomal protein L34</fullName>
    </submittedName>
</protein>
<proteinExistence type="predicted"/>
<dbReference type="Proteomes" id="UP000095286">
    <property type="component" value="Unplaced"/>
</dbReference>
<accession>A0AC35THI4</accession>
<evidence type="ECO:0000313" key="2">
    <source>
        <dbReference type="WBParaSite" id="RSKR_0000075700.1"/>
    </source>
</evidence>
<name>A0AC35THI4_9BILA</name>